<evidence type="ECO:0000256" key="5">
    <source>
        <dbReference type="ARBA" id="ARBA00022692"/>
    </source>
</evidence>
<dbReference type="Proteomes" id="UP001085076">
    <property type="component" value="Miscellaneous, Linkage group lg04"/>
</dbReference>
<evidence type="ECO:0000256" key="9">
    <source>
        <dbReference type="ARBA" id="ARBA00047375"/>
    </source>
</evidence>
<accession>A0A9D5CMX3</accession>
<reference evidence="14" key="1">
    <citation type="submission" date="2021-03" db="EMBL/GenBank/DDBJ databases">
        <authorList>
            <person name="Li Z."/>
            <person name="Yang C."/>
        </authorList>
    </citation>
    <scope>NUCLEOTIDE SEQUENCE</scope>
    <source>
        <strain evidence="14">Dzin_1.0</strain>
        <tissue evidence="14">Leaf</tissue>
    </source>
</reference>
<feature type="domain" description="FAE" evidence="12">
    <location>
        <begin position="39"/>
        <end position="324"/>
    </location>
</feature>
<feature type="transmembrane region" description="Helical" evidence="11">
    <location>
        <begin position="15"/>
        <end position="35"/>
    </location>
</feature>
<sequence>MECLNLLLLATHEPLINIILLSSIIVLLLVPMFYFKFLHPHPVYLINFSCYRPSEDFSFTNESIIENLEKRGTFTPENVAFQKKILERSGIGQSTYLPKTMLTMQSPGMVEARQEAEMVIFGVIDELLEKTMFKNTKNIDFLILNCSGLYPTPSLSAMIINRYHMREDLKVYNLSGMGCSAGLISLHLASQLLKVHRNSYALIVSTENITHNGYYGNKRSMLISNCIFRMGSAAILLSNRAADHGSAKYRLTNLVRTHTGASDDSYKCVSQEEDDDGNLGVALAKNLMLVAGEALKTNIMTLGPQVLPISEKLRFLTNLLGRKVFKMKISAYVPDFKLAFDHFCIHAGGRTILDEMEKSLKLNEWDMEPSRMTLYRFGNTSSSSLWYELAYTEEKGRIKKGDRIWQIAFGSGFKCNSVVWRALRNVEPQRRSPWVDEIDQFPVHVPEIIPV</sequence>
<evidence type="ECO:0000256" key="1">
    <source>
        <dbReference type="ARBA" id="ARBA00004370"/>
    </source>
</evidence>
<keyword evidence="4 10" id="KW-0808">Transferase</keyword>
<dbReference type="EC" id="2.3.1.-" evidence="10"/>
<name>A0A9D5CMX3_9LILI</name>
<dbReference type="Pfam" id="PF08541">
    <property type="entry name" value="ACP_syn_III_C"/>
    <property type="match status" value="1"/>
</dbReference>
<dbReference type="PIRSF" id="PIRSF036417">
    <property type="entry name" value="3-ktacl-CoA_syn"/>
    <property type="match status" value="1"/>
</dbReference>
<comment type="pathway">
    <text evidence="2 10">Lipid metabolism; fatty acid biosynthesis.</text>
</comment>
<dbReference type="EMBL" id="JAGGNH010000004">
    <property type="protein sequence ID" value="KAJ0976316.1"/>
    <property type="molecule type" value="Genomic_DNA"/>
</dbReference>
<proteinExistence type="inferred from homology"/>
<dbReference type="CDD" id="cd00831">
    <property type="entry name" value="CHS_like"/>
    <property type="match status" value="1"/>
</dbReference>
<dbReference type="AlphaFoldDB" id="A0A9D5CMX3"/>
<evidence type="ECO:0000256" key="2">
    <source>
        <dbReference type="ARBA" id="ARBA00005194"/>
    </source>
</evidence>
<comment type="caution">
    <text evidence="14">The sequence shown here is derived from an EMBL/GenBank/DDBJ whole genome shotgun (WGS) entry which is preliminary data.</text>
</comment>
<dbReference type="InterPro" id="IPR012392">
    <property type="entry name" value="3-ktacl-CoA_syn"/>
</dbReference>
<reference evidence="14" key="2">
    <citation type="journal article" date="2022" name="Hortic Res">
        <title>The genome of Dioscorea zingiberensis sheds light on the biosynthesis, origin and evolution of the medicinally important diosgenin saponins.</title>
        <authorList>
            <person name="Li Y."/>
            <person name="Tan C."/>
            <person name="Li Z."/>
            <person name="Guo J."/>
            <person name="Li S."/>
            <person name="Chen X."/>
            <person name="Wang C."/>
            <person name="Dai X."/>
            <person name="Yang H."/>
            <person name="Song W."/>
            <person name="Hou L."/>
            <person name="Xu J."/>
            <person name="Tong Z."/>
            <person name="Xu A."/>
            <person name="Yuan X."/>
            <person name="Wang W."/>
            <person name="Yang Q."/>
            <person name="Chen L."/>
            <person name="Sun Z."/>
            <person name="Wang K."/>
            <person name="Pan B."/>
            <person name="Chen J."/>
            <person name="Bao Y."/>
            <person name="Liu F."/>
            <person name="Qi X."/>
            <person name="Gang D.R."/>
            <person name="Wen J."/>
            <person name="Li J."/>
        </authorList>
    </citation>
    <scope>NUCLEOTIDE SEQUENCE</scope>
    <source>
        <strain evidence="14">Dzin_1.0</strain>
    </source>
</reference>
<organism evidence="14 15">
    <name type="scientific">Dioscorea zingiberensis</name>
    <dbReference type="NCBI Taxonomy" id="325984"/>
    <lineage>
        <taxon>Eukaryota</taxon>
        <taxon>Viridiplantae</taxon>
        <taxon>Streptophyta</taxon>
        <taxon>Embryophyta</taxon>
        <taxon>Tracheophyta</taxon>
        <taxon>Spermatophyta</taxon>
        <taxon>Magnoliopsida</taxon>
        <taxon>Liliopsida</taxon>
        <taxon>Dioscoreales</taxon>
        <taxon>Dioscoreaceae</taxon>
        <taxon>Dioscorea</taxon>
    </lineage>
</organism>
<gene>
    <name evidence="14" type="ORF">J5N97_018281</name>
</gene>
<evidence type="ECO:0000256" key="6">
    <source>
        <dbReference type="ARBA" id="ARBA00022989"/>
    </source>
</evidence>
<protein>
    <recommendedName>
        <fullName evidence="10">3-ketoacyl-CoA synthase</fullName>
        <ecNumber evidence="10">2.3.1.-</ecNumber>
    </recommendedName>
</protein>
<evidence type="ECO:0000256" key="7">
    <source>
        <dbReference type="ARBA" id="ARBA00023136"/>
    </source>
</evidence>
<dbReference type="GO" id="GO:0009922">
    <property type="term" value="F:fatty acid elongase activity"/>
    <property type="evidence" value="ECO:0007669"/>
    <property type="project" value="UniProtKB-EC"/>
</dbReference>
<evidence type="ECO:0000256" key="4">
    <source>
        <dbReference type="ARBA" id="ARBA00022679"/>
    </source>
</evidence>
<keyword evidence="8 10" id="KW-0012">Acyltransferase</keyword>
<evidence type="ECO:0000313" key="14">
    <source>
        <dbReference type="EMBL" id="KAJ0976316.1"/>
    </source>
</evidence>
<dbReference type="OrthoDB" id="329835at2759"/>
<evidence type="ECO:0000313" key="15">
    <source>
        <dbReference type="Proteomes" id="UP001085076"/>
    </source>
</evidence>
<comment type="catalytic activity">
    <reaction evidence="9">
        <text>a very-long-chain acyl-CoA + malonyl-CoA + H(+) = a very-long-chain 3-oxoacyl-CoA + CO2 + CoA</text>
        <dbReference type="Rhea" id="RHEA:32727"/>
        <dbReference type="ChEBI" id="CHEBI:15378"/>
        <dbReference type="ChEBI" id="CHEBI:16526"/>
        <dbReference type="ChEBI" id="CHEBI:57287"/>
        <dbReference type="ChEBI" id="CHEBI:57384"/>
        <dbReference type="ChEBI" id="CHEBI:90725"/>
        <dbReference type="ChEBI" id="CHEBI:90736"/>
        <dbReference type="EC" id="2.3.1.199"/>
    </reaction>
</comment>
<dbReference type="PANTHER" id="PTHR31561">
    <property type="entry name" value="3-KETOACYL-COA SYNTHASE"/>
    <property type="match status" value="1"/>
</dbReference>
<dbReference type="FunFam" id="3.40.47.10:FF:000028">
    <property type="entry name" value="3-ketoacyl-CoA synthase"/>
    <property type="match status" value="1"/>
</dbReference>
<dbReference type="InterPro" id="IPR013601">
    <property type="entry name" value="FAE1_typ3_polyketide_synth"/>
</dbReference>
<evidence type="ECO:0000256" key="11">
    <source>
        <dbReference type="SAM" id="Phobius"/>
    </source>
</evidence>
<evidence type="ECO:0000259" key="13">
    <source>
        <dbReference type="Pfam" id="PF08541"/>
    </source>
</evidence>
<dbReference type="Pfam" id="PF08392">
    <property type="entry name" value="FAE1_CUT1_RppA"/>
    <property type="match status" value="1"/>
</dbReference>
<dbReference type="SUPFAM" id="SSF53901">
    <property type="entry name" value="Thiolase-like"/>
    <property type="match status" value="1"/>
</dbReference>
<evidence type="ECO:0000256" key="8">
    <source>
        <dbReference type="ARBA" id="ARBA00023315"/>
    </source>
</evidence>
<evidence type="ECO:0000256" key="3">
    <source>
        <dbReference type="ARBA" id="ARBA00005531"/>
    </source>
</evidence>
<keyword evidence="5 11" id="KW-0812">Transmembrane</keyword>
<keyword evidence="7 11" id="KW-0472">Membrane</keyword>
<dbReference type="InterPro" id="IPR016039">
    <property type="entry name" value="Thiolase-like"/>
</dbReference>
<evidence type="ECO:0000256" key="10">
    <source>
        <dbReference type="PIRNR" id="PIRNR036417"/>
    </source>
</evidence>
<evidence type="ECO:0000259" key="12">
    <source>
        <dbReference type="Pfam" id="PF08392"/>
    </source>
</evidence>
<feature type="domain" description="Beta-ketoacyl-[acyl-carrier-protein] synthase III C-terminal" evidence="13">
    <location>
        <begin position="341"/>
        <end position="421"/>
    </location>
</feature>
<comment type="subcellular location">
    <subcellularLocation>
        <location evidence="1">Membrane</location>
    </subcellularLocation>
</comment>
<dbReference type="GO" id="GO:0006633">
    <property type="term" value="P:fatty acid biosynthetic process"/>
    <property type="evidence" value="ECO:0007669"/>
    <property type="project" value="InterPro"/>
</dbReference>
<dbReference type="Gene3D" id="3.40.47.10">
    <property type="match status" value="1"/>
</dbReference>
<keyword evidence="15" id="KW-1185">Reference proteome</keyword>
<keyword evidence="6 11" id="KW-1133">Transmembrane helix</keyword>
<dbReference type="InterPro" id="IPR013747">
    <property type="entry name" value="ACP_syn_III_C"/>
</dbReference>
<comment type="similarity">
    <text evidence="3 10">Belongs to the thiolase-like superfamily. Chalcone/stilbene synthases family.</text>
</comment>
<dbReference type="GO" id="GO:0016020">
    <property type="term" value="C:membrane"/>
    <property type="evidence" value="ECO:0007669"/>
    <property type="project" value="UniProtKB-SubCell"/>
</dbReference>